<dbReference type="InterPro" id="IPR036322">
    <property type="entry name" value="WD40_repeat_dom_sf"/>
</dbReference>
<gene>
    <name evidence="1" type="ORF">OLEA9_A111564</name>
</gene>
<dbReference type="AlphaFoldDB" id="A0A8S0PVA1"/>
<name>A0A8S0PVA1_OLEEU</name>
<dbReference type="Gramene" id="OE9A111564T1">
    <property type="protein sequence ID" value="OE9A111564C1"/>
    <property type="gene ID" value="OE9A111564"/>
</dbReference>
<evidence type="ECO:0000313" key="2">
    <source>
        <dbReference type="Proteomes" id="UP000594638"/>
    </source>
</evidence>
<dbReference type="Proteomes" id="UP000594638">
    <property type="component" value="Unassembled WGS sequence"/>
</dbReference>
<dbReference type="GO" id="GO:0043161">
    <property type="term" value="P:proteasome-mediated ubiquitin-dependent protein catabolic process"/>
    <property type="evidence" value="ECO:0007669"/>
    <property type="project" value="TreeGrafter"/>
</dbReference>
<dbReference type="PANTHER" id="PTHR44080:SF1">
    <property type="entry name" value="E3 UBIQUITIN-PROTEIN LIGASE COP1"/>
    <property type="match status" value="1"/>
</dbReference>
<dbReference type="EMBL" id="CACTIH010000269">
    <property type="protein sequence ID" value="CAA2958450.1"/>
    <property type="molecule type" value="Genomic_DNA"/>
</dbReference>
<feature type="non-terminal residue" evidence="1">
    <location>
        <position position="1"/>
    </location>
</feature>
<keyword evidence="2" id="KW-1185">Reference proteome</keyword>
<organism evidence="1 2">
    <name type="scientific">Olea europaea subsp. europaea</name>
    <dbReference type="NCBI Taxonomy" id="158383"/>
    <lineage>
        <taxon>Eukaryota</taxon>
        <taxon>Viridiplantae</taxon>
        <taxon>Streptophyta</taxon>
        <taxon>Embryophyta</taxon>
        <taxon>Tracheophyta</taxon>
        <taxon>Spermatophyta</taxon>
        <taxon>Magnoliopsida</taxon>
        <taxon>eudicotyledons</taxon>
        <taxon>Gunneridae</taxon>
        <taxon>Pentapetalae</taxon>
        <taxon>asterids</taxon>
        <taxon>lamiids</taxon>
        <taxon>Lamiales</taxon>
        <taxon>Oleaceae</taxon>
        <taxon>Oleeae</taxon>
        <taxon>Olea</taxon>
    </lineage>
</organism>
<dbReference type="SUPFAM" id="SSF50978">
    <property type="entry name" value="WD40 repeat-like"/>
    <property type="match status" value="1"/>
</dbReference>
<protein>
    <submittedName>
        <fullName evidence="1">COP1, partial</fullName>
    </submittedName>
</protein>
<dbReference type="OrthoDB" id="273771at2759"/>
<dbReference type="InterPro" id="IPR042755">
    <property type="entry name" value="COP1"/>
</dbReference>
<evidence type="ECO:0000313" key="1">
    <source>
        <dbReference type="EMBL" id="CAA2958450.1"/>
    </source>
</evidence>
<reference evidence="1 2" key="1">
    <citation type="submission" date="2019-12" db="EMBL/GenBank/DDBJ databases">
        <authorList>
            <person name="Alioto T."/>
            <person name="Alioto T."/>
            <person name="Gomez Garrido J."/>
        </authorList>
    </citation>
    <scope>NUCLEOTIDE SEQUENCE [LARGE SCALE GENOMIC DNA]</scope>
</reference>
<comment type="caution">
    <text evidence="1">The sequence shown here is derived from an EMBL/GenBank/DDBJ whole genome shotgun (WGS) entry which is preliminary data.</text>
</comment>
<proteinExistence type="predicted"/>
<dbReference type="PANTHER" id="PTHR44080">
    <property type="entry name" value="E3 UBIQUITIN-PROTEIN LIGASE COP1"/>
    <property type="match status" value="1"/>
</dbReference>
<dbReference type="GO" id="GO:0061630">
    <property type="term" value="F:ubiquitin protein ligase activity"/>
    <property type="evidence" value="ECO:0007669"/>
    <property type="project" value="InterPro"/>
</dbReference>
<dbReference type="InterPro" id="IPR015943">
    <property type="entry name" value="WD40/YVTN_repeat-like_dom_sf"/>
</dbReference>
<sequence length="146" mass="16724">MSTRPKLICLSWKEHKKVHIASSDYEGIVTVRDVTTRQKWYTKQSSLFVSIQSVIEYEENEKRAWSVDFSHMEPSMLVFGSDDRKGIVVTPFYLKLGHLILWSLIFNPNLGFVQATSISKLAVCHRFSSDTDEDPGSSFISSLLFE</sequence>
<dbReference type="Gene3D" id="2.130.10.10">
    <property type="entry name" value="YVTN repeat-like/Quinoprotein amine dehydrogenase"/>
    <property type="match status" value="1"/>
</dbReference>
<accession>A0A8S0PVA1</accession>